<name>A0A1Q2CAT9_ANAHA</name>
<evidence type="ECO:0000313" key="2">
    <source>
        <dbReference type="EMBL" id="AQP40866.1"/>
    </source>
</evidence>
<protein>
    <recommendedName>
        <fullName evidence="1">Zinc-ribbon domain-containing protein</fullName>
    </recommendedName>
</protein>
<dbReference type="Pfam" id="PF13240">
    <property type="entry name" value="Zn_Ribbon_1"/>
    <property type="match status" value="1"/>
</dbReference>
<sequence>MCQNCNHENKKEANFCVNCGQKLRESCKCWVTKQDNYSCGEKNCPGYKLLTQLTEKDIHCMARIIQSSVFAEGWIFCGCQYCKYWKDGCEKTFEEENGRIHYDVIMKKLQQITGLDMSLNASNLKEKFQRDFTKQ</sequence>
<dbReference type="EMBL" id="CP012098">
    <property type="protein sequence ID" value="AQP40866.1"/>
    <property type="molecule type" value="Genomic_DNA"/>
</dbReference>
<feature type="domain" description="Zinc-ribbon" evidence="1">
    <location>
        <begin position="2"/>
        <end position="23"/>
    </location>
</feature>
<proteinExistence type="predicted"/>
<organism evidence="2 3">
    <name type="scientific">Anaerostipes hadrus</name>
    <dbReference type="NCBI Taxonomy" id="649756"/>
    <lineage>
        <taxon>Bacteria</taxon>
        <taxon>Bacillati</taxon>
        <taxon>Bacillota</taxon>
        <taxon>Clostridia</taxon>
        <taxon>Lachnospirales</taxon>
        <taxon>Lachnospiraceae</taxon>
        <taxon>Anaerostipes</taxon>
    </lineage>
</organism>
<reference evidence="2 3" key="1">
    <citation type="journal article" date="2016" name="Sci. Rep.">
        <title>Accelerated dysbiosis of gut microbiota during aggravation of DSS-induced colitis by a butyrate-producing bacterium.</title>
        <authorList>
            <person name="Zhang Q."/>
            <person name="Wu Y."/>
            <person name="Wang J."/>
            <person name="Wu G."/>
            <person name="Long W."/>
            <person name="Xue Z."/>
            <person name="Wang L."/>
            <person name="Zhang X."/>
            <person name="Pang X."/>
            <person name="Zhao Y."/>
            <person name="Zhao L."/>
            <person name="Zhang C."/>
        </authorList>
    </citation>
    <scope>NUCLEOTIDE SEQUENCE [LARGE SCALE GENOMIC DNA]</scope>
    <source>
        <strain evidence="2 3">BPB5</strain>
    </source>
</reference>
<dbReference type="Proteomes" id="UP000188159">
    <property type="component" value="Chromosome"/>
</dbReference>
<evidence type="ECO:0000259" key="1">
    <source>
        <dbReference type="Pfam" id="PF13240"/>
    </source>
</evidence>
<gene>
    <name evidence="2" type="ORF">DO83_02660</name>
</gene>
<accession>A0A1Q2CAT9</accession>
<evidence type="ECO:0000313" key="3">
    <source>
        <dbReference type="Proteomes" id="UP000188159"/>
    </source>
</evidence>
<dbReference type="InterPro" id="IPR026870">
    <property type="entry name" value="Zinc_ribbon_dom"/>
</dbReference>
<dbReference type="AlphaFoldDB" id="A0A1Q2CAT9"/>